<comment type="caution">
    <text evidence="1">The sequence shown here is derived from an EMBL/GenBank/DDBJ whole genome shotgun (WGS) entry which is preliminary data.</text>
</comment>
<sequence>MTEPLRKPSTLYRGQNGFLDSIRLQVQGQAATAREAETKPTDKDQRENVLTRHFAQHILDTNGHFFPSMEVMQEIAESRETATTKNHDLADLQDKHYEDLDELYDYQAQQYLAEAVERYLSKDDTVADELYIALNDPHHPSQSAFTSQREIYDYAYLTSSLALRQRLEDPEPNSQDDGYRDSRFPRDVTQFRRIRNKDTLLRITRYLIEEDPEKKEQLRLESRWKQDHVRTVQIAYTMNSDFRTEVQNLLSELEGATR</sequence>
<dbReference type="Proteomes" id="UP000292702">
    <property type="component" value="Unassembled WGS sequence"/>
</dbReference>
<keyword evidence="2" id="KW-1185">Reference proteome</keyword>
<gene>
    <name evidence="1" type="ORF">EIP91_008752</name>
</gene>
<dbReference type="AlphaFoldDB" id="A0A4R0RKA5"/>
<name>A0A4R0RKA5_9APHY</name>
<reference evidence="1 2" key="1">
    <citation type="submission" date="2018-11" db="EMBL/GenBank/DDBJ databases">
        <title>Genome assembly of Steccherinum ochraceum LE-BIN_3174, the white-rot fungus of the Steccherinaceae family (The Residual Polyporoid clade, Polyporales, Basidiomycota).</title>
        <authorList>
            <person name="Fedorova T.V."/>
            <person name="Glazunova O.A."/>
            <person name="Landesman E.O."/>
            <person name="Moiseenko K.V."/>
            <person name="Psurtseva N.V."/>
            <person name="Savinova O.S."/>
            <person name="Shakhova N.V."/>
            <person name="Tyazhelova T.V."/>
            <person name="Vasina D.V."/>
        </authorList>
    </citation>
    <scope>NUCLEOTIDE SEQUENCE [LARGE SCALE GENOMIC DNA]</scope>
    <source>
        <strain evidence="1 2">LE-BIN_3174</strain>
    </source>
</reference>
<accession>A0A4R0RKA5</accession>
<dbReference type="EMBL" id="RWJN01000049">
    <property type="protein sequence ID" value="TCD69110.1"/>
    <property type="molecule type" value="Genomic_DNA"/>
</dbReference>
<protein>
    <submittedName>
        <fullName evidence="1">Uncharacterized protein</fullName>
    </submittedName>
</protein>
<dbReference type="OrthoDB" id="3058840at2759"/>
<evidence type="ECO:0000313" key="2">
    <source>
        <dbReference type="Proteomes" id="UP000292702"/>
    </source>
</evidence>
<proteinExistence type="predicted"/>
<organism evidence="1 2">
    <name type="scientific">Steccherinum ochraceum</name>
    <dbReference type="NCBI Taxonomy" id="92696"/>
    <lineage>
        <taxon>Eukaryota</taxon>
        <taxon>Fungi</taxon>
        <taxon>Dikarya</taxon>
        <taxon>Basidiomycota</taxon>
        <taxon>Agaricomycotina</taxon>
        <taxon>Agaricomycetes</taxon>
        <taxon>Polyporales</taxon>
        <taxon>Steccherinaceae</taxon>
        <taxon>Steccherinum</taxon>
    </lineage>
</organism>
<evidence type="ECO:0000313" key="1">
    <source>
        <dbReference type="EMBL" id="TCD69110.1"/>
    </source>
</evidence>